<dbReference type="RefSeq" id="WP_089732645.1">
    <property type="nucleotide sequence ID" value="NZ_FNIA01000007.1"/>
</dbReference>
<dbReference type="InterPro" id="IPR055944">
    <property type="entry name" value="DUF7522"/>
</dbReference>
<evidence type="ECO:0000313" key="2">
    <source>
        <dbReference type="Proteomes" id="UP000199370"/>
    </source>
</evidence>
<dbReference type="AlphaFoldDB" id="A0A1G9W2B7"/>
<name>A0A1G9W2B7_9EURY</name>
<dbReference type="OrthoDB" id="199238at2157"/>
<dbReference type="STRING" id="996166.SAMN05192554_107120"/>
<sequence>MTYDSPTQSPARAQFVDETPASKRIVENTDGIVERLRDELGRDLTMVAAYNADVLEIHYFHETFREQYEPSDLDALAADLCLDGRMGDAFQEELLQLGQFNFVIKGFDDGLLLRAPLSDGTGVAVSTNLNAGEKLATVVPRTIRSCDVRVVTRDQ</sequence>
<protein>
    <submittedName>
        <fullName evidence="1">Uncharacterized protein</fullName>
    </submittedName>
</protein>
<dbReference type="EMBL" id="FNIA01000007">
    <property type="protein sequence ID" value="SDM78669.1"/>
    <property type="molecule type" value="Genomic_DNA"/>
</dbReference>
<dbReference type="Proteomes" id="UP000199370">
    <property type="component" value="Unassembled WGS sequence"/>
</dbReference>
<accession>A0A1G9W2B7</accession>
<evidence type="ECO:0000313" key="1">
    <source>
        <dbReference type="EMBL" id="SDM78669.1"/>
    </source>
</evidence>
<organism evidence="1 2">
    <name type="scientific">Haloarchaeobius iranensis</name>
    <dbReference type="NCBI Taxonomy" id="996166"/>
    <lineage>
        <taxon>Archaea</taxon>
        <taxon>Methanobacteriati</taxon>
        <taxon>Methanobacteriota</taxon>
        <taxon>Stenosarchaea group</taxon>
        <taxon>Halobacteria</taxon>
        <taxon>Halobacteriales</taxon>
        <taxon>Halorubellaceae</taxon>
        <taxon>Haloarchaeobius</taxon>
    </lineage>
</organism>
<gene>
    <name evidence="1" type="ORF">SAMN05192554_107120</name>
</gene>
<keyword evidence="2" id="KW-1185">Reference proteome</keyword>
<proteinExistence type="predicted"/>
<dbReference type="Pfam" id="PF24366">
    <property type="entry name" value="DUF7522"/>
    <property type="match status" value="1"/>
</dbReference>
<reference evidence="1 2" key="1">
    <citation type="submission" date="2016-10" db="EMBL/GenBank/DDBJ databases">
        <authorList>
            <person name="de Groot N.N."/>
        </authorList>
    </citation>
    <scope>NUCLEOTIDE SEQUENCE [LARGE SCALE GENOMIC DNA]</scope>
    <source>
        <strain evidence="2">EB21,IBRC-M 10013,KCTC 4048</strain>
    </source>
</reference>